<reference evidence="2 3" key="1">
    <citation type="journal article" date="2011" name="Genome Res.">
        <title>Phylogeny-wide analysis of social amoeba genomes highlights ancient origins for complex intercellular communication.</title>
        <authorList>
            <person name="Heidel A.J."/>
            <person name="Lawal H.M."/>
            <person name="Felder M."/>
            <person name="Schilde C."/>
            <person name="Helps N.R."/>
            <person name="Tunggal B."/>
            <person name="Rivero F."/>
            <person name="John U."/>
            <person name="Schleicher M."/>
            <person name="Eichinger L."/>
            <person name="Platzer M."/>
            <person name="Noegel A.A."/>
            <person name="Schaap P."/>
            <person name="Gloeckner G."/>
        </authorList>
    </citation>
    <scope>NUCLEOTIDE SEQUENCE [LARGE SCALE GENOMIC DNA]</scope>
    <source>
        <strain evidence="3">ATCC 26659 / Pp 5 / PN500</strain>
    </source>
</reference>
<protein>
    <recommendedName>
        <fullName evidence="4">Homeobox domain-containing protein</fullName>
    </recommendedName>
</protein>
<feature type="compositionally biased region" description="Low complexity" evidence="1">
    <location>
        <begin position="110"/>
        <end position="133"/>
    </location>
</feature>
<feature type="region of interest" description="Disordered" evidence="1">
    <location>
        <begin position="83"/>
        <end position="133"/>
    </location>
</feature>
<dbReference type="Proteomes" id="UP000001396">
    <property type="component" value="Unassembled WGS sequence"/>
</dbReference>
<sequence>MTEITFNFVMRYNTCICSIDSDGHSINHLPIGKGEACSMFGMNYTAVTTWFSNKRQEKRRKVAHGAGGRRVVVEALDRNDNSMIKSESDILHIDNDEEDEEQQHNHHQHQQQQQSSRYGSNTPTSSSSYTSSDSTKVCFNSLPQIPCRSITQCTDCDRLTILELKK</sequence>
<evidence type="ECO:0000313" key="3">
    <source>
        <dbReference type="Proteomes" id="UP000001396"/>
    </source>
</evidence>
<evidence type="ECO:0000256" key="1">
    <source>
        <dbReference type="SAM" id="MobiDB-lite"/>
    </source>
</evidence>
<dbReference type="AlphaFoldDB" id="D3B9V5"/>
<accession>D3B9V5</accession>
<organism evidence="2 3">
    <name type="scientific">Heterostelium pallidum (strain ATCC 26659 / Pp 5 / PN500)</name>
    <name type="common">Cellular slime mold</name>
    <name type="synonym">Polysphondylium pallidum</name>
    <dbReference type="NCBI Taxonomy" id="670386"/>
    <lineage>
        <taxon>Eukaryota</taxon>
        <taxon>Amoebozoa</taxon>
        <taxon>Evosea</taxon>
        <taxon>Eumycetozoa</taxon>
        <taxon>Dictyostelia</taxon>
        <taxon>Acytosteliales</taxon>
        <taxon>Acytosteliaceae</taxon>
        <taxon>Heterostelium</taxon>
    </lineage>
</organism>
<keyword evidence="3" id="KW-1185">Reference proteome</keyword>
<dbReference type="InParanoid" id="D3B9V5"/>
<gene>
    <name evidence="2" type="ORF">PPL_05253</name>
</gene>
<evidence type="ECO:0008006" key="4">
    <source>
        <dbReference type="Google" id="ProtNLM"/>
    </source>
</evidence>
<name>D3B9V5_HETP5</name>
<dbReference type="GeneID" id="31360739"/>
<evidence type="ECO:0000313" key="2">
    <source>
        <dbReference type="EMBL" id="EFA82017.1"/>
    </source>
</evidence>
<dbReference type="EMBL" id="ADBJ01000022">
    <property type="protein sequence ID" value="EFA82017.1"/>
    <property type="molecule type" value="Genomic_DNA"/>
</dbReference>
<feature type="compositionally biased region" description="Basic and acidic residues" evidence="1">
    <location>
        <begin position="83"/>
        <end position="94"/>
    </location>
</feature>
<comment type="caution">
    <text evidence="2">The sequence shown here is derived from an EMBL/GenBank/DDBJ whole genome shotgun (WGS) entry which is preliminary data.</text>
</comment>
<dbReference type="RefSeq" id="XP_020434134.1">
    <property type="nucleotide sequence ID" value="XM_020576145.1"/>
</dbReference>
<proteinExistence type="predicted"/>